<feature type="domain" description="Response regulatory" evidence="6">
    <location>
        <begin position="260"/>
        <end position="376"/>
    </location>
</feature>
<dbReference type="AlphaFoldDB" id="A0A558CS37"/>
<dbReference type="InterPro" id="IPR000160">
    <property type="entry name" value="GGDEF_dom"/>
</dbReference>
<dbReference type="SMART" id="SM00267">
    <property type="entry name" value="GGDEF"/>
    <property type="match status" value="1"/>
</dbReference>
<dbReference type="PANTHER" id="PTHR45138">
    <property type="entry name" value="REGULATORY COMPONENTS OF SENSORY TRANSDUCTION SYSTEM"/>
    <property type="match status" value="1"/>
</dbReference>
<dbReference type="GO" id="GO:0052621">
    <property type="term" value="F:diguanylate cyclase activity"/>
    <property type="evidence" value="ECO:0007669"/>
    <property type="project" value="UniProtKB-EC"/>
</dbReference>
<dbReference type="CDD" id="cd17574">
    <property type="entry name" value="REC_OmpR"/>
    <property type="match status" value="1"/>
</dbReference>
<dbReference type="SUPFAM" id="SSF52172">
    <property type="entry name" value="CheY-like"/>
    <property type="match status" value="2"/>
</dbReference>
<protein>
    <recommendedName>
        <fullName evidence="2">diguanylate cyclase</fullName>
        <ecNumber evidence="2">2.7.7.65</ecNumber>
    </recommendedName>
</protein>
<accession>A0A558CS37</accession>
<dbReference type="Gene3D" id="3.40.50.2300">
    <property type="match status" value="2"/>
</dbReference>
<dbReference type="EMBL" id="VMRY01000089">
    <property type="protein sequence ID" value="TVT51578.1"/>
    <property type="molecule type" value="Genomic_DNA"/>
</dbReference>
<dbReference type="SUPFAM" id="SSF47226">
    <property type="entry name" value="Histidine-containing phosphotransfer domain, HPT domain"/>
    <property type="match status" value="1"/>
</dbReference>
<comment type="caution">
    <text evidence="8">The sequence shown here is derived from an EMBL/GenBank/DDBJ whole genome shotgun (WGS) entry which is preliminary data.</text>
</comment>
<dbReference type="SMART" id="SM00448">
    <property type="entry name" value="REC"/>
    <property type="match status" value="2"/>
</dbReference>
<dbReference type="GO" id="GO:0043709">
    <property type="term" value="P:cell adhesion involved in single-species biofilm formation"/>
    <property type="evidence" value="ECO:0007669"/>
    <property type="project" value="TreeGrafter"/>
</dbReference>
<evidence type="ECO:0000256" key="2">
    <source>
        <dbReference type="ARBA" id="ARBA00012528"/>
    </source>
</evidence>
<comment type="catalytic activity">
    <reaction evidence="4">
        <text>2 GTP = 3',3'-c-di-GMP + 2 diphosphate</text>
        <dbReference type="Rhea" id="RHEA:24898"/>
        <dbReference type="ChEBI" id="CHEBI:33019"/>
        <dbReference type="ChEBI" id="CHEBI:37565"/>
        <dbReference type="ChEBI" id="CHEBI:58805"/>
        <dbReference type="EC" id="2.7.7.65"/>
    </reaction>
</comment>
<dbReference type="InterPro" id="IPR008207">
    <property type="entry name" value="Sig_transdc_His_kin_Hpt_dom"/>
</dbReference>
<dbReference type="Proteomes" id="UP000317355">
    <property type="component" value="Unassembled WGS sequence"/>
</dbReference>
<reference evidence="8 9" key="1">
    <citation type="submission" date="2019-07" db="EMBL/GenBank/DDBJ databases">
        <title>The pathways for chlorine oxyanion respiration interact through the shared metabolite chlorate.</title>
        <authorList>
            <person name="Barnum T.P."/>
            <person name="Cheng Y."/>
            <person name="Hill K.A."/>
            <person name="Lucas L.N."/>
            <person name="Carlson H.K."/>
            <person name="Coates J.D."/>
        </authorList>
    </citation>
    <scope>NUCLEOTIDE SEQUENCE [LARGE SCALE GENOMIC DNA]</scope>
    <source>
        <strain evidence="8">BK-3</strain>
    </source>
</reference>
<proteinExistence type="predicted"/>
<dbReference type="InterPro" id="IPR029787">
    <property type="entry name" value="Nucleotide_cyclase"/>
</dbReference>
<dbReference type="CDD" id="cd01949">
    <property type="entry name" value="GGDEF"/>
    <property type="match status" value="1"/>
</dbReference>
<dbReference type="PROSITE" id="PS50110">
    <property type="entry name" value="RESPONSE_REGULATORY"/>
    <property type="match status" value="2"/>
</dbReference>
<dbReference type="InterPro" id="IPR050469">
    <property type="entry name" value="Diguanylate_Cyclase"/>
</dbReference>
<dbReference type="SUPFAM" id="SSF55073">
    <property type="entry name" value="Nucleotide cyclase"/>
    <property type="match status" value="1"/>
</dbReference>
<dbReference type="Gene3D" id="1.20.120.160">
    <property type="entry name" value="HPT domain"/>
    <property type="match status" value="1"/>
</dbReference>
<comment type="caution">
    <text evidence="5">Lacks conserved residue(s) required for the propagation of feature annotation.</text>
</comment>
<dbReference type="GO" id="GO:0004672">
    <property type="term" value="F:protein kinase activity"/>
    <property type="evidence" value="ECO:0007669"/>
    <property type="project" value="UniProtKB-ARBA"/>
</dbReference>
<feature type="domain" description="Response regulatory" evidence="6">
    <location>
        <begin position="140"/>
        <end position="251"/>
    </location>
</feature>
<evidence type="ECO:0000256" key="1">
    <source>
        <dbReference type="ARBA" id="ARBA00001946"/>
    </source>
</evidence>
<dbReference type="InterPro" id="IPR001789">
    <property type="entry name" value="Sig_transdc_resp-reg_receiver"/>
</dbReference>
<dbReference type="InterPro" id="IPR036641">
    <property type="entry name" value="HPT_dom_sf"/>
</dbReference>
<organism evidence="8 9">
    <name type="scientific">Sedimenticola thiotaurini</name>
    <dbReference type="NCBI Taxonomy" id="1543721"/>
    <lineage>
        <taxon>Bacteria</taxon>
        <taxon>Pseudomonadati</taxon>
        <taxon>Pseudomonadota</taxon>
        <taxon>Gammaproteobacteria</taxon>
        <taxon>Chromatiales</taxon>
        <taxon>Sedimenticolaceae</taxon>
        <taxon>Sedimenticola</taxon>
    </lineage>
</organism>
<dbReference type="Pfam" id="PF00072">
    <property type="entry name" value="Response_reg"/>
    <property type="match status" value="1"/>
</dbReference>
<evidence type="ECO:0000313" key="9">
    <source>
        <dbReference type="Proteomes" id="UP000317355"/>
    </source>
</evidence>
<evidence type="ECO:0000256" key="3">
    <source>
        <dbReference type="ARBA" id="ARBA00023012"/>
    </source>
</evidence>
<feature type="domain" description="GGDEF" evidence="7">
    <location>
        <begin position="416"/>
        <end position="548"/>
    </location>
</feature>
<sequence>MADQASILEQLEAVSRAFKAQLPERGREIERQWSAVRKQPDDLDLLEGLYRLTHNLAGAGGTFGFSQITDVAREVTEPLRIALKERKAGLLVTEQASLDACVKLLIELCIHPALDTEATVSPAKPLFPELPATLHSLTKLVYLLSESTEDVSGLVENLQNLGARVVLFESASSLSGAILETSPAAVLVNSPADKISVAFDLPETVSRPPMIMLSESDDFDSRLSAVRAGMEGFFVKPVDVSAVLNLVDSLMPREEESPFRVLIVDDDQSQAKYASIVLEQAGITTRIIHDPTEVLEQLAEFNPELLLFDIYMPQCSGIELAKIVRQMDNYVSVPIIFLSVERERVHQLEALQIGADDFLTKPIRPKELVLSVMVRVWRSRTLRWMMVRDSLTGLFNHATIMERLNNSFALAQRQSSHLSVAMIDLDHFKQINDTYGHSTGDRVLAGFSRLLCERLRGSDVVGRYGGEEFLVVLPDTTLEHAELVIEEIRLVFAKTRFTANGELFSVTLSAGVADFPRVGSASGLLDAADIALYKAKEQGRNRIVSASSLVKKQ</sequence>
<dbReference type="GO" id="GO:1902201">
    <property type="term" value="P:negative regulation of bacterial-type flagellum-dependent cell motility"/>
    <property type="evidence" value="ECO:0007669"/>
    <property type="project" value="TreeGrafter"/>
</dbReference>
<dbReference type="GO" id="GO:0000160">
    <property type="term" value="P:phosphorelay signal transduction system"/>
    <property type="evidence" value="ECO:0007669"/>
    <property type="project" value="UniProtKB-KW"/>
</dbReference>
<dbReference type="NCBIfam" id="TIGR00254">
    <property type="entry name" value="GGDEF"/>
    <property type="match status" value="1"/>
</dbReference>
<evidence type="ECO:0000259" key="7">
    <source>
        <dbReference type="PROSITE" id="PS50887"/>
    </source>
</evidence>
<dbReference type="InterPro" id="IPR043128">
    <property type="entry name" value="Rev_trsase/Diguanyl_cyclase"/>
</dbReference>
<dbReference type="PROSITE" id="PS50887">
    <property type="entry name" value="GGDEF"/>
    <property type="match status" value="1"/>
</dbReference>
<evidence type="ECO:0000259" key="6">
    <source>
        <dbReference type="PROSITE" id="PS50110"/>
    </source>
</evidence>
<evidence type="ECO:0000256" key="5">
    <source>
        <dbReference type="PROSITE-ProRule" id="PRU00169"/>
    </source>
</evidence>
<dbReference type="Pfam" id="PF01627">
    <property type="entry name" value="Hpt"/>
    <property type="match status" value="1"/>
</dbReference>
<dbReference type="FunFam" id="3.30.70.270:FF:000001">
    <property type="entry name" value="Diguanylate cyclase domain protein"/>
    <property type="match status" value="1"/>
</dbReference>
<evidence type="ECO:0000313" key="8">
    <source>
        <dbReference type="EMBL" id="TVT51578.1"/>
    </source>
</evidence>
<evidence type="ECO:0000256" key="4">
    <source>
        <dbReference type="ARBA" id="ARBA00034247"/>
    </source>
</evidence>
<name>A0A558CS37_9GAMM</name>
<dbReference type="PANTHER" id="PTHR45138:SF9">
    <property type="entry name" value="DIGUANYLATE CYCLASE DGCM-RELATED"/>
    <property type="match status" value="1"/>
</dbReference>
<dbReference type="InterPro" id="IPR011006">
    <property type="entry name" value="CheY-like_superfamily"/>
</dbReference>
<dbReference type="Gene3D" id="3.30.70.270">
    <property type="match status" value="1"/>
</dbReference>
<feature type="modified residue" description="4-aspartylphosphate" evidence="5">
    <location>
        <position position="309"/>
    </location>
</feature>
<comment type="cofactor">
    <cofactor evidence="1">
        <name>Mg(2+)</name>
        <dbReference type="ChEBI" id="CHEBI:18420"/>
    </cofactor>
</comment>
<dbReference type="Pfam" id="PF00990">
    <property type="entry name" value="GGDEF"/>
    <property type="match status" value="1"/>
</dbReference>
<keyword evidence="5" id="KW-0597">Phosphoprotein</keyword>
<keyword evidence="3" id="KW-0902">Two-component regulatory system</keyword>
<gene>
    <name evidence="8" type="ORF">FHK82_15565</name>
</gene>
<dbReference type="GO" id="GO:0005886">
    <property type="term" value="C:plasma membrane"/>
    <property type="evidence" value="ECO:0007669"/>
    <property type="project" value="TreeGrafter"/>
</dbReference>
<dbReference type="EC" id="2.7.7.65" evidence="2"/>